<reference evidence="1" key="1">
    <citation type="journal article" date="2014" name="Int. J. Syst. Evol. Microbiol.">
        <title>Complete genome sequence of Corynebacterium casei LMG S-19264T (=DSM 44701T), isolated from a smear-ripened cheese.</title>
        <authorList>
            <consortium name="US DOE Joint Genome Institute (JGI-PGF)"/>
            <person name="Walter F."/>
            <person name="Albersmeier A."/>
            <person name="Kalinowski J."/>
            <person name="Ruckert C."/>
        </authorList>
    </citation>
    <scope>NUCLEOTIDE SEQUENCE</scope>
    <source>
        <strain evidence="1">CGMCC 1.15367</strain>
    </source>
</reference>
<proteinExistence type="predicted"/>
<gene>
    <name evidence="1" type="ORF">GCM10011390_41690</name>
</gene>
<evidence type="ECO:0000313" key="2">
    <source>
        <dbReference type="Proteomes" id="UP000644699"/>
    </source>
</evidence>
<comment type="caution">
    <text evidence="1">The sequence shown here is derived from an EMBL/GenBank/DDBJ whole genome shotgun (WGS) entry which is preliminary data.</text>
</comment>
<evidence type="ECO:0000313" key="1">
    <source>
        <dbReference type="EMBL" id="GGE18165.1"/>
    </source>
</evidence>
<protein>
    <submittedName>
        <fullName evidence="1">Uncharacterized protein</fullName>
    </submittedName>
</protein>
<organism evidence="1 2">
    <name type="scientific">Aureimonas endophytica</name>
    <dbReference type="NCBI Taxonomy" id="2027858"/>
    <lineage>
        <taxon>Bacteria</taxon>
        <taxon>Pseudomonadati</taxon>
        <taxon>Pseudomonadota</taxon>
        <taxon>Alphaproteobacteria</taxon>
        <taxon>Hyphomicrobiales</taxon>
        <taxon>Aurantimonadaceae</taxon>
        <taxon>Aureimonas</taxon>
    </lineage>
</organism>
<sequence length="67" mass="7152">MADPLDDTAAYDRLFAALRELGTSPGATVRADTALKAARRSLNILMFSLLKAGEESADKLDGVKVQD</sequence>
<dbReference type="AlphaFoldDB" id="A0A916ZXP0"/>
<reference evidence="1" key="2">
    <citation type="submission" date="2020-09" db="EMBL/GenBank/DDBJ databases">
        <authorList>
            <person name="Sun Q."/>
            <person name="Zhou Y."/>
        </authorList>
    </citation>
    <scope>NUCLEOTIDE SEQUENCE</scope>
    <source>
        <strain evidence="1">CGMCC 1.15367</strain>
    </source>
</reference>
<dbReference type="EMBL" id="BMIQ01000008">
    <property type="protein sequence ID" value="GGE18165.1"/>
    <property type="molecule type" value="Genomic_DNA"/>
</dbReference>
<dbReference type="RefSeq" id="WP_188911937.1">
    <property type="nucleotide sequence ID" value="NZ_BMIQ01000008.1"/>
</dbReference>
<keyword evidence="2" id="KW-1185">Reference proteome</keyword>
<accession>A0A916ZXP0</accession>
<dbReference type="Proteomes" id="UP000644699">
    <property type="component" value="Unassembled WGS sequence"/>
</dbReference>
<name>A0A916ZXP0_9HYPH</name>